<evidence type="ECO:0000256" key="2">
    <source>
        <dbReference type="SAM" id="SignalP"/>
    </source>
</evidence>
<dbReference type="EMBL" id="JARH01000792">
    <property type="protein sequence ID" value="EXF76787.1"/>
    <property type="molecule type" value="Genomic_DNA"/>
</dbReference>
<dbReference type="OrthoDB" id="3636092at2759"/>
<organism evidence="3 4">
    <name type="scientific">Colletotrichum fioriniae PJ7</name>
    <dbReference type="NCBI Taxonomy" id="1445577"/>
    <lineage>
        <taxon>Eukaryota</taxon>
        <taxon>Fungi</taxon>
        <taxon>Dikarya</taxon>
        <taxon>Ascomycota</taxon>
        <taxon>Pezizomycotina</taxon>
        <taxon>Sordariomycetes</taxon>
        <taxon>Hypocreomycetidae</taxon>
        <taxon>Glomerellales</taxon>
        <taxon>Glomerellaceae</taxon>
        <taxon>Colletotrichum</taxon>
        <taxon>Colletotrichum acutatum species complex</taxon>
    </lineage>
</organism>
<comment type="caution">
    <text evidence="3">The sequence shown here is derived from an EMBL/GenBank/DDBJ whole genome shotgun (WGS) entry which is preliminary data.</text>
</comment>
<evidence type="ECO:0000313" key="3">
    <source>
        <dbReference type="EMBL" id="EXF76787.1"/>
    </source>
</evidence>
<dbReference type="Proteomes" id="UP000020467">
    <property type="component" value="Unassembled WGS sequence"/>
</dbReference>
<name>A0A010QA91_9PEZI</name>
<sequence length="318" mass="35705">MKSFTTLVLAATAVSAAAVSKPLAQRNTGSDLNIKIGNDIVNSAAYEKFLNTEVLAPKQLQTRQDGEPDPNRNETNPETIFVLQCTDAGFRGDCLVFGASPGDCVSYFNFQAANSTAISDRFNDQVSSLSTNTGGKCQFYKYKGCNNKGDDRGLTSSYNYNLAVALPDDPRTVEYENQITSWSCIAFDSDFTGNPLDCPSKCRGGIWSSHHADPIDDRPSQDRHRYEDRGARNHHDRHDDGDCCRDECNDDDLARSLNLHRTRDSDHHKNDHGALLTSQLSQGHLYRYYLQELLRRAMYYHVLYHEVLRLSCSLNCVR</sequence>
<feature type="signal peptide" evidence="2">
    <location>
        <begin position="1"/>
        <end position="18"/>
    </location>
</feature>
<accession>A0A010QA91</accession>
<feature type="region of interest" description="Disordered" evidence="1">
    <location>
        <begin position="212"/>
        <end position="240"/>
    </location>
</feature>
<gene>
    <name evidence="3" type="ORF">CFIO01_05081</name>
</gene>
<evidence type="ECO:0000313" key="4">
    <source>
        <dbReference type="Proteomes" id="UP000020467"/>
    </source>
</evidence>
<feature type="region of interest" description="Disordered" evidence="1">
    <location>
        <begin position="58"/>
        <end position="77"/>
    </location>
</feature>
<dbReference type="AlphaFoldDB" id="A0A010QA91"/>
<feature type="chain" id="PRO_5001455636" evidence="2">
    <location>
        <begin position="19"/>
        <end position="318"/>
    </location>
</feature>
<dbReference type="KEGG" id="cfj:CFIO01_05081"/>
<dbReference type="eggNOG" id="ENOG502SRT8">
    <property type="taxonomic scope" value="Eukaryota"/>
</dbReference>
<keyword evidence="4" id="KW-1185">Reference proteome</keyword>
<protein>
    <submittedName>
        <fullName evidence="3">Uncharacterized protein</fullName>
    </submittedName>
</protein>
<dbReference type="HOGENOM" id="CLU_874379_0_0_1"/>
<reference evidence="3 4" key="1">
    <citation type="submission" date="2014-02" db="EMBL/GenBank/DDBJ databases">
        <title>The genome sequence of Colletotrichum fioriniae PJ7.</title>
        <authorList>
            <person name="Baroncelli R."/>
            <person name="Thon M.R."/>
        </authorList>
    </citation>
    <scope>NUCLEOTIDE SEQUENCE [LARGE SCALE GENOMIC DNA]</scope>
    <source>
        <strain evidence="3 4">PJ7</strain>
    </source>
</reference>
<keyword evidence="2" id="KW-0732">Signal</keyword>
<proteinExistence type="predicted"/>
<evidence type="ECO:0000256" key="1">
    <source>
        <dbReference type="SAM" id="MobiDB-lite"/>
    </source>
</evidence>